<dbReference type="AlphaFoldDB" id="A0A6J4UB28"/>
<dbReference type="GO" id="GO:0033922">
    <property type="term" value="F:peptidoglycan beta-N-acetylmuramidase activity"/>
    <property type="evidence" value="ECO:0007669"/>
    <property type="project" value="InterPro"/>
</dbReference>
<protein>
    <submittedName>
        <fullName evidence="3">Protein YzbB</fullName>
    </submittedName>
</protein>
<dbReference type="Pfam" id="PF20732">
    <property type="entry name" value="NamZ_C"/>
    <property type="match status" value="1"/>
</dbReference>
<dbReference type="InterPro" id="IPR048503">
    <property type="entry name" value="NamZ_C"/>
</dbReference>
<evidence type="ECO:0000259" key="2">
    <source>
        <dbReference type="Pfam" id="PF20732"/>
    </source>
</evidence>
<dbReference type="InterPro" id="IPR008302">
    <property type="entry name" value="NamZ"/>
</dbReference>
<dbReference type="PANTHER" id="PTHR42915">
    <property type="entry name" value="HYPOTHETICAL 460 KDA PROTEIN IN FEUA-SIGW INTERGENIC REGION [PRECURSOR]"/>
    <property type="match status" value="1"/>
</dbReference>
<evidence type="ECO:0000259" key="1">
    <source>
        <dbReference type="Pfam" id="PF07075"/>
    </source>
</evidence>
<dbReference type="PANTHER" id="PTHR42915:SF1">
    <property type="entry name" value="PEPTIDOGLYCAN BETA-N-ACETYLMURAMIDASE NAMZ"/>
    <property type="match status" value="1"/>
</dbReference>
<dbReference type="PIRSF" id="PIRSF016719">
    <property type="entry name" value="UCP016719"/>
    <property type="match status" value="1"/>
</dbReference>
<dbReference type="Gene3D" id="3.90.1150.140">
    <property type="match status" value="1"/>
</dbReference>
<dbReference type="InterPro" id="IPR048502">
    <property type="entry name" value="NamZ_N"/>
</dbReference>
<name>A0A6J4UB28_9BACT</name>
<reference evidence="3" key="1">
    <citation type="submission" date="2020-02" db="EMBL/GenBank/DDBJ databases">
        <authorList>
            <person name="Meier V. D."/>
        </authorList>
    </citation>
    <scope>NUCLEOTIDE SEQUENCE</scope>
    <source>
        <strain evidence="3">AVDCRST_MAG49</strain>
    </source>
</reference>
<evidence type="ECO:0000313" key="3">
    <source>
        <dbReference type="EMBL" id="CAA9545866.1"/>
    </source>
</evidence>
<accession>A0A6J4UB28</accession>
<organism evidence="3">
    <name type="scientific">uncultured Thermomicrobiales bacterium</name>
    <dbReference type="NCBI Taxonomy" id="1645740"/>
    <lineage>
        <taxon>Bacteria</taxon>
        <taxon>Pseudomonadati</taxon>
        <taxon>Thermomicrobiota</taxon>
        <taxon>Thermomicrobia</taxon>
        <taxon>Thermomicrobiales</taxon>
        <taxon>environmental samples</taxon>
    </lineage>
</organism>
<feature type="domain" description="Peptidoglycan beta-N-acetylmuramidase NamZ C-terminal" evidence="2">
    <location>
        <begin position="261"/>
        <end position="416"/>
    </location>
</feature>
<gene>
    <name evidence="3" type="ORF">AVDCRST_MAG49-1332</name>
</gene>
<feature type="domain" description="Peptidoglycan beta-N-acetylmuramidase NamZ N-terminal" evidence="1">
    <location>
        <begin position="56"/>
        <end position="256"/>
    </location>
</feature>
<dbReference type="Gene3D" id="3.40.50.12170">
    <property type="entry name" value="Uncharacterised protein PF07075, DUF1343"/>
    <property type="match status" value="1"/>
</dbReference>
<dbReference type="Pfam" id="PF07075">
    <property type="entry name" value="NamZ_N"/>
    <property type="match status" value="1"/>
</dbReference>
<proteinExistence type="predicted"/>
<sequence>MTVPDRTATIGAEDCPDWPAEWAGGGTVTPSSPGAVRTGLDVLLAEGIPGLAGARVGLITNPTGVDRGLRSGIDRLHASDRVSLVALYGPEHGVRGDAQAGARVGAGTDPRTGLPTHSLYGEERRPTVRMLAGLEALLFDVQDVGVRYYTYASTMVLAQEAAAAAGLPFVVLDRPNPLSGSRVEGPTLDLAFASFVGAFPVPVRHGLTVGELARLVAAERGWPEPTVVAMRGWRREQWFDATGLPWVQPSPNLPTLTSVTLYPGTCLVEGTNASEGRGTTRPFEFLGAPWLDPFRLAEDLSARGLPGVAFRPAWFTPTFSKHAGRPCGGVQVHVVDRAALRPVALGLHLLDALRRPDPAAFAWAEGPDGVPFVDRLLGSDGPRRALEAGLGIEEVTEGWAAETRAFVARRRPAILYP</sequence>
<dbReference type="EMBL" id="CADCWG010000078">
    <property type="protein sequence ID" value="CAA9545866.1"/>
    <property type="molecule type" value="Genomic_DNA"/>
</dbReference>